<dbReference type="VEuPathDB" id="FungiDB:PV06_11446"/>
<gene>
    <name evidence="1" type="ORF">PV06_11446</name>
</gene>
<reference evidence="1 2" key="1">
    <citation type="submission" date="2015-01" db="EMBL/GenBank/DDBJ databases">
        <title>The Genome Sequence of Exophiala oligosperma CBS72588.</title>
        <authorList>
            <consortium name="The Broad Institute Genomics Platform"/>
            <person name="Cuomo C."/>
            <person name="de Hoog S."/>
            <person name="Gorbushina A."/>
            <person name="Stielow B."/>
            <person name="Teixiera M."/>
            <person name="Abouelleil A."/>
            <person name="Chapman S.B."/>
            <person name="Priest M."/>
            <person name="Young S.K."/>
            <person name="Wortman J."/>
            <person name="Nusbaum C."/>
            <person name="Birren B."/>
        </authorList>
    </citation>
    <scope>NUCLEOTIDE SEQUENCE [LARGE SCALE GENOMIC DNA]</scope>
    <source>
        <strain evidence="1 2">CBS 72588</strain>
    </source>
</reference>
<accession>A0A0D2CYY9</accession>
<protein>
    <submittedName>
        <fullName evidence="1">Uncharacterized protein</fullName>
    </submittedName>
</protein>
<keyword evidence="2" id="KW-1185">Reference proteome</keyword>
<dbReference type="Proteomes" id="UP000053342">
    <property type="component" value="Unassembled WGS sequence"/>
</dbReference>
<dbReference type="GeneID" id="27363520"/>
<dbReference type="RefSeq" id="XP_016256474.1">
    <property type="nucleotide sequence ID" value="XM_016413126.1"/>
</dbReference>
<name>A0A0D2CYY9_9EURO</name>
<dbReference type="STRING" id="215243.A0A0D2CYY9"/>
<sequence length="128" mass="14898">MASQFLLLGNFVGLWILWKLAEAIYNAFLYPLRKFPGPFEARLSRWWLFRQETQGFSHLILEELHERKVVRIAPNELSIKAVDASAVIYGQGSKFRKAPYFYRAFETESSNLFTMTERSTSQGQEVDV</sequence>
<dbReference type="AlphaFoldDB" id="A0A0D2CYY9"/>
<dbReference type="EMBL" id="KN847364">
    <property type="protein sequence ID" value="KIW36258.1"/>
    <property type="molecule type" value="Genomic_DNA"/>
</dbReference>
<proteinExistence type="predicted"/>
<organism evidence="1 2">
    <name type="scientific">Exophiala oligosperma</name>
    <dbReference type="NCBI Taxonomy" id="215243"/>
    <lineage>
        <taxon>Eukaryota</taxon>
        <taxon>Fungi</taxon>
        <taxon>Dikarya</taxon>
        <taxon>Ascomycota</taxon>
        <taxon>Pezizomycotina</taxon>
        <taxon>Eurotiomycetes</taxon>
        <taxon>Chaetothyriomycetidae</taxon>
        <taxon>Chaetothyriales</taxon>
        <taxon>Herpotrichiellaceae</taxon>
        <taxon>Exophiala</taxon>
    </lineage>
</organism>
<dbReference type="OrthoDB" id="3945418at2759"/>
<evidence type="ECO:0000313" key="1">
    <source>
        <dbReference type="EMBL" id="KIW36258.1"/>
    </source>
</evidence>
<evidence type="ECO:0000313" key="2">
    <source>
        <dbReference type="Proteomes" id="UP000053342"/>
    </source>
</evidence>
<dbReference type="HOGENOM" id="CLU_1959594_0_0_1"/>